<reference evidence="1" key="1">
    <citation type="submission" date="2020-09" db="EMBL/GenBank/DDBJ databases">
        <title>A novel bacterium of genus Paenibacillus, isolated from South China Sea.</title>
        <authorList>
            <person name="Huang H."/>
            <person name="Mo K."/>
            <person name="Hu Y."/>
        </authorList>
    </citation>
    <scope>NUCLEOTIDE SEQUENCE</scope>
    <source>
        <strain evidence="1">IB182493</strain>
    </source>
</reference>
<protein>
    <recommendedName>
        <fullName evidence="3">SWIM zinc finger domain-containing protein</fullName>
    </recommendedName>
</protein>
<keyword evidence="2" id="KW-1185">Reference proteome</keyword>
<comment type="caution">
    <text evidence="1">The sequence shown here is derived from an EMBL/GenBank/DDBJ whole genome shotgun (WGS) entry which is preliminary data.</text>
</comment>
<accession>A0A927CNF9</accession>
<gene>
    <name evidence="1" type="ORF">IDH41_18230</name>
</gene>
<dbReference type="Proteomes" id="UP000632125">
    <property type="component" value="Unassembled WGS sequence"/>
</dbReference>
<evidence type="ECO:0008006" key="3">
    <source>
        <dbReference type="Google" id="ProtNLM"/>
    </source>
</evidence>
<evidence type="ECO:0000313" key="2">
    <source>
        <dbReference type="Proteomes" id="UP000632125"/>
    </source>
</evidence>
<name>A0A927CNF9_9BACL</name>
<sequence>MMTVLERAGERENKVLTVDMACLVLEEAVQAFQYADDSDGDIGMLAEESVEAIREAIAEGAEPGEEIRETLFHQLLKLSGSSIFEDWNDYRIELLEICAGLADVEPLRNALRAKIESMIRTNVDMSYQQYANEALLRVLFDLIRKSGTEEETEQFIVDNLRYSYFREALINRYRQEKDYDQAVKLALEGEEQDKDYAGLALRWKAMRHDVYRESGRKEEQASLAEELLVTGNFEYYNELRQLAGKNQEALYERLKTRLKMEEGWSASNVYLRLITEANDLDEMMAYVRENPGDIEQYAGKLAKKFGEEVLAIYSEHIRNAAGFAANRKKYQDVCGKLKSYRKIAGSANLNSLINELRHSYSHKPAFIDELDKVN</sequence>
<dbReference type="RefSeq" id="WP_190863527.1">
    <property type="nucleotide sequence ID" value="NZ_JACXIY010000021.1"/>
</dbReference>
<dbReference type="AlphaFoldDB" id="A0A927CNF9"/>
<evidence type="ECO:0000313" key="1">
    <source>
        <dbReference type="EMBL" id="MBD2870522.1"/>
    </source>
</evidence>
<organism evidence="1 2">
    <name type="scientific">Paenibacillus arenilitoris</name>
    <dbReference type="NCBI Taxonomy" id="2772299"/>
    <lineage>
        <taxon>Bacteria</taxon>
        <taxon>Bacillati</taxon>
        <taxon>Bacillota</taxon>
        <taxon>Bacilli</taxon>
        <taxon>Bacillales</taxon>
        <taxon>Paenibacillaceae</taxon>
        <taxon>Paenibacillus</taxon>
    </lineage>
</organism>
<proteinExistence type="predicted"/>
<dbReference type="EMBL" id="JACXIY010000021">
    <property type="protein sequence ID" value="MBD2870522.1"/>
    <property type="molecule type" value="Genomic_DNA"/>
</dbReference>